<feature type="transmembrane region" description="Helical" evidence="1">
    <location>
        <begin position="98"/>
        <end position="117"/>
    </location>
</feature>
<keyword evidence="1" id="KW-1133">Transmembrane helix</keyword>
<keyword evidence="1" id="KW-0472">Membrane</keyword>
<gene>
    <name evidence="2" type="primary">orf173</name>
</gene>
<organism evidence="2">
    <name type="scientific">Lyophyllum shimeji</name>
    <name type="common">Hon-shimeji</name>
    <name type="synonym">Tricholoma shimeji</name>
    <dbReference type="NCBI Taxonomy" id="47721"/>
    <lineage>
        <taxon>Eukaryota</taxon>
        <taxon>Fungi</taxon>
        <taxon>Dikarya</taxon>
        <taxon>Basidiomycota</taxon>
        <taxon>Agaricomycotina</taxon>
        <taxon>Agaricomycetes</taxon>
        <taxon>Agaricomycetidae</taxon>
        <taxon>Agaricales</taxon>
        <taxon>Tricholomatineae</taxon>
        <taxon>Lyophyllaceae</taxon>
        <taxon>Lyophyllum</taxon>
    </lineage>
</organism>
<name>A0A2Z4HGY7_LYOSH</name>
<dbReference type="EMBL" id="MH447975">
    <property type="protein sequence ID" value="AWW14107.1"/>
    <property type="molecule type" value="Genomic_DNA"/>
</dbReference>
<evidence type="ECO:0000256" key="1">
    <source>
        <dbReference type="SAM" id="Phobius"/>
    </source>
</evidence>
<keyword evidence="1" id="KW-0812">Transmembrane</keyword>
<dbReference type="GeneID" id="37541301"/>
<keyword evidence="2" id="KW-0496">Mitochondrion</keyword>
<geneLocation type="mitochondrion" evidence="2"/>
<accession>A0A2Z4HGY7</accession>
<dbReference type="AlphaFoldDB" id="A0A2Z4HGY7"/>
<evidence type="ECO:0000313" key="2">
    <source>
        <dbReference type="EMBL" id="AWW14107.1"/>
    </source>
</evidence>
<feature type="transmembrane region" description="Helical" evidence="1">
    <location>
        <begin position="147"/>
        <end position="172"/>
    </location>
</feature>
<reference evidence="2" key="1">
    <citation type="journal article" date="2019" name="Int. J. Biol. Macromol.">
        <title>Characterization and comparison of the mitochondrial genomes from two Lyophyllum fungal species and insights into phylogeny of Agaricomycetes.</title>
        <authorList>
            <person name="Li Q."/>
            <person name="Wang Q."/>
            <person name="Jin X."/>
            <person name="Chen Z."/>
            <person name="Xiong C."/>
            <person name="Li P."/>
            <person name="Zhao J."/>
            <person name="Huang W."/>
        </authorList>
    </citation>
    <scope>NUCLEOTIDE SEQUENCE</scope>
</reference>
<sequence>MKRKLKELKLDYTYPDKSNTEEIENLIASPTEPAEPNLIEVEGINIKFSSSNTNNISTNLIEDKISELELFLDKSFFGSGLLEFCEDLDAFQKLCISLLYLNSAMFSSVISIIYIFYGDYLLEKFNIEQKYPKLAKIILLRKKFQRYYLLLNISTIILIPFMEVVFCIAILIK</sequence>
<dbReference type="RefSeq" id="YP_009504988.1">
    <property type="nucleotide sequence ID" value="NC_038224.1"/>
</dbReference>
<protein>
    <submittedName>
        <fullName evidence="2">Uncharacterized protein</fullName>
    </submittedName>
</protein>
<proteinExistence type="predicted"/>